<accession>A0A8C3HM73</accession>
<protein>
    <recommendedName>
        <fullName evidence="3">Ig-like domain-containing protein</fullName>
    </recommendedName>
</protein>
<dbReference type="GO" id="GO:0030183">
    <property type="term" value="P:B cell differentiation"/>
    <property type="evidence" value="ECO:0007669"/>
    <property type="project" value="TreeGrafter"/>
</dbReference>
<dbReference type="AlphaFoldDB" id="A0A8C3HM73"/>
<dbReference type="InterPro" id="IPR036179">
    <property type="entry name" value="Ig-like_dom_sf"/>
</dbReference>
<dbReference type="GO" id="GO:0050853">
    <property type="term" value="P:B cell receptor signaling pathway"/>
    <property type="evidence" value="ECO:0007669"/>
    <property type="project" value="TreeGrafter"/>
</dbReference>
<dbReference type="InterPro" id="IPR007110">
    <property type="entry name" value="Ig-like_dom"/>
</dbReference>
<dbReference type="Ensembl" id="ENSCPBT00000024044.1">
    <property type="protein sequence ID" value="ENSCPBP00000020435.1"/>
    <property type="gene ID" value="ENSCPBG00000014696.1"/>
</dbReference>
<evidence type="ECO:0000313" key="5">
    <source>
        <dbReference type="Proteomes" id="UP000694380"/>
    </source>
</evidence>
<dbReference type="InterPro" id="IPR003599">
    <property type="entry name" value="Ig_sub"/>
</dbReference>
<evidence type="ECO:0000259" key="3">
    <source>
        <dbReference type="PROSITE" id="PS50835"/>
    </source>
</evidence>
<dbReference type="SMART" id="SM00409">
    <property type="entry name" value="IG"/>
    <property type="match status" value="1"/>
</dbReference>
<evidence type="ECO:0000256" key="2">
    <source>
        <dbReference type="SAM" id="MobiDB-lite"/>
    </source>
</evidence>
<dbReference type="InterPro" id="IPR013106">
    <property type="entry name" value="Ig_V-set"/>
</dbReference>
<reference evidence="4" key="2">
    <citation type="submission" date="2025-09" db="UniProtKB">
        <authorList>
            <consortium name="Ensembl"/>
        </authorList>
    </citation>
    <scope>IDENTIFICATION</scope>
</reference>
<dbReference type="Gene3D" id="2.60.40.10">
    <property type="entry name" value="Immunoglobulins"/>
    <property type="match status" value="1"/>
</dbReference>
<dbReference type="GeneTree" id="ENSGT00950000185045"/>
<keyword evidence="5" id="KW-1185">Reference proteome</keyword>
<reference evidence="4" key="1">
    <citation type="submission" date="2025-08" db="UniProtKB">
        <authorList>
            <consortium name="Ensembl"/>
        </authorList>
    </citation>
    <scope>IDENTIFICATION</scope>
</reference>
<proteinExistence type="predicted"/>
<dbReference type="SUPFAM" id="SSF48726">
    <property type="entry name" value="Immunoglobulin"/>
    <property type="match status" value="1"/>
</dbReference>
<name>A0A8C3HM73_CHRPI</name>
<dbReference type="InterPro" id="IPR013783">
    <property type="entry name" value="Ig-like_fold"/>
</dbReference>
<feature type="domain" description="Ig-like" evidence="3">
    <location>
        <begin position="30"/>
        <end position="134"/>
    </location>
</feature>
<dbReference type="Pfam" id="PF07686">
    <property type="entry name" value="V-set"/>
    <property type="match status" value="1"/>
</dbReference>
<dbReference type="GO" id="GO:0009897">
    <property type="term" value="C:external side of plasma membrane"/>
    <property type="evidence" value="ECO:0007669"/>
    <property type="project" value="TreeGrafter"/>
</dbReference>
<keyword evidence="1" id="KW-0393">Immunoglobulin domain</keyword>
<dbReference type="PROSITE" id="PS50835">
    <property type="entry name" value="IG_LIKE"/>
    <property type="match status" value="1"/>
</dbReference>
<organism evidence="4 5">
    <name type="scientific">Chrysemys picta bellii</name>
    <name type="common">Western painted turtle</name>
    <name type="synonym">Emys bellii</name>
    <dbReference type="NCBI Taxonomy" id="8478"/>
    <lineage>
        <taxon>Eukaryota</taxon>
        <taxon>Metazoa</taxon>
        <taxon>Chordata</taxon>
        <taxon>Craniata</taxon>
        <taxon>Vertebrata</taxon>
        <taxon>Euteleostomi</taxon>
        <taxon>Archelosauria</taxon>
        <taxon>Testudinata</taxon>
        <taxon>Testudines</taxon>
        <taxon>Cryptodira</taxon>
        <taxon>Durocryptodira</taxon>
        <taxon>Testudinoidea</taxon>
        <taxon>Emydidae</taxon>
        <taxon>Chrysemys</taxon>
    </lineage>
</organism>
<dbReference type="GO" id="GO:0019815">
    <property type="term" value="C:B cell receptor complex"/>
    <property type="evidence" value="ECO:0007669"/>
    <property type="project" value="TreeGrafter"/>
</dbReference>
<evidence type="ECO:0000256" key="1">
    <source>
        <dbReference type="ARBA" id="ARBA00023319"/>
    </source>
</evidence>
<sequence>MACGSGRRAPGCGWVWGGECAPCSAAGVIPAGVHQPYPAVLRVSPGETMTLSCSFEKRQGSRVKATWTRAPGVVLDSAHPFYSGRLNVSHLDLLQKGEATLTLSELEQRDSGLYQCQIEFYQGESGTGAGTELQVMGKNQSDTGEVGNGGTGPSPSLAAGQGTVWLKGLRIP</sequence>
<dbReference type="SMART" id="SM00406">
    <property type="entry name" value="IGv"/>
    <property type="match status" value="1"/>
</dbReference>
<evidence type="ECO:0000313" key="4">
    <source>
        <dbReference type="Ensembl" id="ENSCPBP00000020435.1"/>
    </source>
</evidence>
<dbReference type="PANTHER" id="PTHR14334">
    <property type="entry name" value="B-CELL ANTIGEN RECEPTOR COMPLEX-ASSOCIATED PROTEIN"/>
    <property type="match status" value="1"/>
</dbReference>
<feature type="region of interest" description="Disordered" evidence="2">
    <location>
        <begin position="139"/>
        <end position="160"/>
    </location>
</feature>
<dbReference type="Proteomes" id="UP000694380">
    <property type="component" value="Unplaced"/>
</dbReference>